<evidence type="ECO:0000313" key="3">
    <source>
        <dbReference type="Proteomes" id="UP001177769"/>
    </source>
</evidence>
<protein>
    <submittedName>
        <fullName evidence="2">Alpha/beta fold hydrolase</fullName>
    </submittedName>
</protein>
<dbReference type="SUPFAM" id="SSF53474">
    <property type="entry name" value="alpha/beta-Hydrolases"/>
    <property type="match status" value="1"/>
</dbReference>
<dbReference type="Gene3D" id="3.40.50.1820">
    <property type="entry name" value="alpha/beta hydrolase"/>
    <property type="match status" value="1"/>
</dbReference>
<dbReference type="Proteomes" id="UP001177769">
    <property type="component" value="Chromosome"/>
</dbReference>
<reference evidence="2" key="1">
    <citation type="submission" date="2023-01" db="EMBL/GenBank/DDBJ databases">
        <title>Whole genome sequence of Paucibacter sp. S2-9 isolated from pond sediment.</title>
        <authorList>
            <person name="Jung J.Y."/>
        </authorList>
    </citation>
    <scope>NUCLEOTIDE SEQUENCE</scope>
    <source>
        <strain evidence="2">S2-9</strain>
    </source>
</reference>
<evidence type="ECO:0000259" key="1">
    <source>
        <dbReference type="Pfam" id="PF07819"/>
    </source>
</evidence>
<dbReference type="GO" id="GO:0016788">
    <property type="term" value="F:hydrolase activity, acting on ester bonds"/>
    <property type="evidence" value="ECO:0007669"/>
    <property type="project" value="InterPro"/>
</dbReference>
<dbReference type="EMBL" id="CP116346">
    <property type="protein sequence ID" value="WIT12804.1"/>
    <property type="molecule type" value="Genomic_DNA"/>
</dbReference>
<sequence>MAGVNARWQRLHLGLRLMLAAAALAWALPRWGVWQGLGLALATLMLQQIALLPVFFWLRGLPLAAGVPRLGRWQAIAAWWRECGALERVFSWQQPFADRAEPDHLPTHSAQRGVLLLHGFTCNRGLWNPWMRQLRERGQPFMALTLEPAFGSIDAYVPAIDAALRRLEVCSGRAPIIVAHSMGGLAARAWWRHAGHDGSRVHRIVTLGSPHAGTLMARFSSAANARQMRRDSPWLATLAQLEQAQHYQRFDCFFSHADQIVCPAGTAALPGARNHHVQACGHLDLLFHAGLRAAVMALLQDAQEKTP</sequence>
<organism evidence="2 3">
    <name type="scientific">Paucibacter sediminis</name>
    <dbReference type="NCBI Taxonomy" id="3019553"/>
    <lineage>
        <taxon>Bacteria</taxon>
        <taxon>Pseudomonadati</taxon>
        <taxon>Pseudomonadota</taxon>
        <taxon>Betaproteobacteria</taxon>
        <taxon>Burkholderiales</taxon>
        <taxon>Sphaerotilaceae</taxon>
        <taxon>Roseateles</taxon>
    </lineage>
</organism>
<gene>
    <name evidence="2" type="ORF">PFX98_04090</name>
</gene>
<keyword evidence="2" id="KW-0378">Hydrolase</keyword>
<dbReference type="RefSeq" id="WP_285233905.1">
    <property type="nucleotide sequence ID" value="NZ_CP116346.1"/>
</dbReference>
<dbReference type="PANTHER" id="PTHR37946">
    <property type="entry name" value="SLL1969 PROTEIN"/>
    <property type="match status" value="1"/>
</dbReference>
<accession>A0AA95NEP0</accession>
<dbReference type="PANTHER" id="PTHR37946:SF1">
    <property type="entry name" value="SLL1969 PROTEIN"/>
    <property type="match status" value="1"/>
</dbReference>
<feature type="domain" description="GPI inositol-deacylase PGAP1-like alpha/beta" evidence="1">
    <location>
        <begin position="176"/>
        <end position="216"/>
    </location>
</feature>
<proteinExistence type="predicted"/>
<evidence type="ECO:0000313" key="2">
    <source>
        <dbReference type="EMBL" id="WIT12804.1"/>
    </source>
</evidence>
<name>A0AA95NEP0_9BURK</name>
<dbReference type="InterPro" id="IPR029058">
    <property type="entry name" value="AB_hydrolase_fold"/>
</dbReference>
<dbReference type="AlphaFoldDB" id="A0AA95NEP0"/>
<dbReference type="Pfam" id="PF07819">
    <property type="entry name" value="PGAP1"/>
    <property type="match status" value="1"/>
</dbReference>
<dbReference type="KEGG" id="pais:PFX98_04090"/>
<keyword evidence="3" id="KW-1185">Reference proteome</keyword>
<dbReference type="InterPro" id="IPR012908">
    <property type="entry name" value="PGAP1-ab_dom-like"/>
</dbReference>